<accession>A0ABS3D6N0</accession>
<sequence>MAEVNPNEIRGSKEVPNIPVGESNRIVEAGGLTIRMGTIYAANLTAVNSPKVIPVRFGKSFASPPAVHLSVLSFDISGSSHRVGMHVTEVYNDSCVIQVYTWADTTIHAVWANWMAIGG</sequence>
<evidence type="ECO:0000313" key="2">
    <source>
        <dbReference type="EMBL" id="MBN8227314.1"/>
    </source>
</evidence>
<reference evidence="2 3" key="1">
    <citation type="submission" date="2021-02" db="EMBL/GenBank/DDBJ databases">
        <title>De Novo genome assembly of isolated myxobacteria.</title>
        <authorList>
            <person name="Stevens D.C."/>
        </authorList>
    </citation>
    <scope>NUCLEOTIDE SEQUENCE [LARGE SCALE GENOMIC DNA]</scope>
    <source>
        <strain evidence="2 3">ATCC 29039</strain>
    </source>
</reference>
<dbReference type="InterPro" id="IPR019019">
    <property type="entry name" value="H-type_lectin_domain"/>
</dbReference>
<dbReference type="Pfam" id="PF09458">
    <property type="entry name" value="H_lectin"/>
    <property type="match status" value="1"/>
</dbReference>
<protein>
    <submittedName>
        <fullName evidence="2">H-type lectin domain-containing protein</fullName>
    </submittedName>
</protein>
<evidence type="ECO:0000313" key="3">
    <source>
        <dbReference type="Proteomes" id="UP000664052"/>
    </source>
</evidence>
<dbReference type="SUPFAM" id="SSF141086">
    <property type="entry name" value="Agglutinin HPA-like"/>
    <property type="match status" value="1"/>
</dbReference>
<dbReference type="RefSeq" id="WP_207050178.1">
    <property type="nucleotide sequence ID" value="NZ_JAFIMU010000004.1"/>
</dbReference>
<name>A0ABS3D6N0_9BACT</name>
<comment type="caution">
    <text evidence="2">The sequence shown here is derived from an EMBL/GenBank/DDBJ whole genome shotgun (WGS) entry which is preliminary data.</text>
</comment>
<keyword evidence="3" id="KW-1185">Reference proteome</keyword>
<dbReference type="Proteomes" id="UP000664052">
    <property type="component" value="Unassembled WGS sequence"/>
</dbReference>
<dbReference type="InterPro" id="IPR037221">
    <property type="entry name" value="H-type_lectin_dom_sf"/>
</dbReference>
<organism evidence="2 3">
    <name type="scientific">Corallococcus macrosporus</name>
    <dbReference type="NCBI Taxonomy" id="35"/>
    <lineage>
        <taxon>Bacteria</taxon>
        <taxon>Pseudomonadati</taxon>
        <taxon>Myxococcota</taxon>
        <taxon>Myxococcia</taxon>
        <taxon>Myxococcales</taxon>
        <taxon>Cystobacterineae</taxon>
        <taxon>Myxococcaceae</taxon>
        <taxon>Corallococcus</taxon>
    </lineage>
</organism>
<gene>
    <name evidence="2" type="ORF">JYK02_07300</name>
</gene>
<evidence type="ECO:0000259" key="1">
    <source>
        <dbReference type="Pfam" id="PF09458"/>
    </source>
</evidence>
<feature type="domain" description="H-type lectin" evidence="1">
    <location>
        <begin position="54"/>
        <end position="117"/>
    </location>
</feature>
<dbReference type="EMBL" id="JAFIMU010000004">
    <property type="protein sequence ID" value="MBN8227314.1"/>
    <property type="molecule type" value="Genomic_DNA"/>
</dbReference>
<proteinExistence type="predicted"/>
<dbReference type="Gene3D" id="2.60.40.2080">
    <property type="match status" value="1"/>
</dbReference>